<reference evidence="6 7" key="1">
    <citation type="submission" date="2016-05" db="EMBL/GenBank/DDBJ databases">
        <authorList>
            <person name="Sharaf H."/>
        </authorList>
    </citation>
    <scope>NUCLEOTIDE SEQUENCE [LARGE SCALE GENOMIC DNA]</scope>
    <source>
        <strain evidence="6 7">H</strain>
    </source>
</reference>
<dbReference type="Proteomes" id="UP000182128">
    <property type="component" value="Unassembled WGS sequence"/>
</dbReference>
<feature type="compositionally biased region" description="Basic and acidic residues" evidence="1">
    <location>
        <begin position="725"/>
        <end position="737"/>
    </location>
</feature>
<dbReference type="Proteomes" id="UP000182142">
    <property type="component" value="Unassembled WGS sequence"/>
</dbReference>
<feature type="domain" description="Schizont-infected cell agglutination extracellular beta" evidence="2">
    <location>
        <begin position="21"/>
        <end position="208"/>
    </location>
</feature>
<gene>
    <name evidence="4" type="ORF">PKNA1_C2_1247300</name>
    <name evidence="5" type="ORF">PKNA1_H1_0002500</name>
</gene>
<evidence type="ECO:0000313" key="6">
    <source>
        <dbReference type="Proteomes" id="UP000182128"/>
    </source>
</evidence>
<feature type="domain" description="Schizont-infected cell agglutination extracellular beta" evidence="2">
    <location>
        <begin position="1144"/>
        <end position="1325"/>
    </location>
</feature>
<feature type="domain" description="Schizont-infected cell agglutination C-terminal" evidence="3">
    <location>
        <begin position="1609"/>
        <end position="1745"/>
    </location>
</feature>
<evidence type="ECO:0000256" key="1">
    <source>
        <dbReference type="SAM" id="MobiDB-lite"/>
    </source>
</evidence>
<dbReference type="Pfam" id="PF12879">
    <property type="entry name" value="SICA_C"/>
    <property type="match status" value="1"/>
</dbReference>
<organism evidence="4 6">
    <name type="scientific">Plasmodium knowlesi (strain H)</name>
    <dbReference type="NCBI Taxonomy" id="5851"/>
    <lineage>
        <taxon>Eukaryota</taxon>
        <taxon>Sar</taxon>
        <taxon>Alveolata</taxon>
        <taxon>Apicomplexa</taxon>
        <taxon>Aconoidasida</taxon>
        <taxon>Haemosporida</taxon>
        <taxon>Plasmodiidae</taxon>
        <taxon>Plasmodium</taxon>
        <taxon>Plasmodium (Plasmodium)</taxon>
    </lineage>
</organism>
<accession>A0A1A7VQI5</accession>
<dbReference type="InterPro" id="IPR024288">
    <property type="entry name" value="SICA_C"/>
</dbReference>
<feature type="domain" description="Schizont-infected cell agglutination extracellular beta" evidence="2">
    <location>
        <begin position="676"/>
        <end position="859"/>
    </location>
</feature>
<proteinExistence type="predicted"/>
<evidence type="ECO:0000313" key="5">
    <source>
        <dbReference type="EMBL" id="SBO26713.1"/>
    </source>
</evidence>
<feature type="domain" description="Schizont-infected cell agglutination extracellular beta" evidence="2">
    <location>
        <begin position="899"/>
        <end position="1085"/>
    </location>
</feature>
<evidence type="ECO:0000259" key="2">
    <source>
        <dbReference type="Pfam" id="PF12878"/>
    </source>
</evidence>
<name>A0A1A7VQI5_PLAKH</name>
<dbReference type="Pfam" id="PF12878">
    <property type="entry name" value="SICA_beta"/>
    <property type="match status" value="7"/>
</dbReference>
<protein>
    <submittedName>
        <fullName evidence="4">SICAvar, type I</fullName>
    </submittedName>
</protein>
<reference evidence="4" key="2">
    <citation type="submission" date="2016-05" db="EMBL/GenBank/DDBJ databases">
        <authorList>
            <person name="Lavstsen T."/>
            <person name="Jespersen J.S."/>
        </authorList>
    </citation>
    <scope>NUCLEOTIDE SEQUENCE [LARGE SCALE GENOMIC DNA]</scope>
</reference>
<feature type="domain" description="Schizont-infected cell agglutination extracellular beta" evidence="2">
    <location>
        <begin position="1365"/>
        <end position="1546"/>
    </location>
</feature>
<evidence type="ECO:0000313" key="4">
    <source>
        <dbReference type="EMBL" id="SBO24339.1"/>
    </source>
</evidence>
<feature type="domain" description="Schizont-infected cell agglutination extracellular beta" evidence="2">
    <location>
        <begin position="245"/>
        <end position="417"/>
    </location>
</feature>
<dbReference type="EMBL" id="CWHQ02000011">
    <property type="protein sequence ID" value="SBO24339.1"/>
    <property type="molecule type" value="Genomic_DNA"/>
</dbReference>
<dbReference type="EMBL" id="CWHR02000009">
    <property type="protein sequence ID" value="SBO26713.1"/>
    <property type="molecule type" value="Genomic_DNA"/>
</dbReference>
<feature type="domain" description="Schizont-infected cell agglutination extracellular beta" evidence="2">
    <location>
        <begin position="461"/>
        <end position="636"/>
    </location>
</feature>
<evidence type="ECO:0000259" key="3">
    <source>
        <dbReference type="Pfam" id="PF12879"/>
    </source>
</evidence>
<evidence type="ECO:0000313" key="7">
    <source>
        <dbReference type="Proteomes" id="UP000182142"/>
    </source>
</evidence>
<dbReference type="InterPro" id="IPR024285">
    <property type="entry name" value="SICA_extracell_b"/>
</dbReference>
<feature type="region of interest" description="Disordered" evidence="1">
    <location>
        <begin position="725"/>
        <end position="748"/>
    </location>
</feature>
<sequence length="1746" mass="193836">MTTLRADVCIKAKKDDNTDKSLCERLTCIDNYLKSQTTAVVPGGTGQTAINKFWEADGELKELWTQLSTAMMQENGNADGDCGQVNDNGTSRPATPSEKAACKYLHAGFTELYKAPDAAPPAPSGAGILSKNNPSFRQTMGCFLLHAYAQHMKKKAVCDIEQGIKQAFDLWKEPQNKDGTSCHKDGANGKEPCVPCHWKETDYNSCTVNINGTEPTNVKKKLDVIIPEGDPHIKTMAEQVNKVDSLCDQVQCVTTRWMKDRTNNGGEERKWTDVWTEVKGQITALGGAISTATSKEKKDQYETYCSGIDESKGKDACILIAAGLKSLYDIKDNDNGNDAVTASFQRTMRCVLLNAIADKLESSEFPCTDEKKVADAIKKAFEKSVDIEDKSDGCKNGTAACFKCDRVSLKNLMNCQVGENRDKELKDKVEEMLQEDGAKDEIKKINDQAIKDICKPCTETTFCDRLKCSIAKWGKNRGGGVPTWHELQDHFKWRLGELATHMGVAAHQNEVAEHCKDNNGTPWEAGPAGDANKTACTLVAAGLHRISSIQHKYKKDNVTPTENNNPFDHQEFQQLVSCLWLKRLVEEMEKRSIICDISKGIKKGSEAWIQIKGKCTREPCIDCNLDELHQYEDCQIVKDVPNVKPKLEPLLAGEKKANVDKTLDAITKTKGNADSSLCPRLQCLASKVEALKAQGQNANAKEFWTDKGEVADLWSTLSTEMTKNGKDGDEVKCRTMDDNGTGTGRTATDPEKKGCNYLHAGLKKLYTMTATSTTSASTTPSSGTGSPVLDNPLLKQTVGCLLLHAYAKHMKGTSACVIDSGIKKAFKAFNDNNTTCKDNGTKPCVPCEWKEDEYDQCQITTTGSNGSNTENAKDKLKQVQENINSASKNNLTKINEMSTLCDYIRCVGPKWFKNNATLNGNSVTATKDWCDFWEKEGIKAKLEDMFNKIATDAQNESGTIRIAATCRNFGDENPQSVERKACNHIAAGLKYIKDLKGDKNGSTQPNAEDDDKFFKQSMMCAALNLYATKIRESADKSCPIDEKRIDKMFKDWNNINNSSCNAVRSASNADCFLCSRQSSDFEKCKLSVSNTLISSTQNGACNANATEVKKKMEGFLNEDPSQSPSKSIPKVKETLSTINDMSKSFCTQLQCAAKQYHSSKNNSVQPKPPLSWSEIKNVVEEELKKLLEEMSKKNDDSALKQYCDNVGSKSKDTPGEKKAKQKACKLFASGLKHISQIRDDQTKNDGPLKRTMMCAALNLYADQLISKSTDQCPLDNKKLEEAIKFAFDHNSNATKNGANSCPAGSTNSCFECKRQDSSTFGSCQIGKDKKDKVKPQLESLLEKNDQSNPNNNQEKTLEKINKIESFCTQVQCAIKQHYRTKKGQTIANGTEPSWGDIEGDAKDALKQLLEQMTKGQTESDIAEYCKNDEEWNKLGHKEKHTNKAACLFFAAGLKHIYDQKKGHVNGPSFEQTMGCLFLKEYAKQLKVMAEEQKKYKVHPNCSVDSGIEYAFSKSKNIMEKAKPPCEKNVPNSCFECTQNDDYGTCFIGAEKVQGKVEPLFKDNDQNKKHMEETLENTLCPILLTDLLTPFLPLAPVSIGLSAMAYYLWKYFGPLGKGGARFRRSPADIPGPSVQEQVLDHVEEAGPHEYRLVKERKPRSAPTRTKRSGPVNRRTIIEIHFEVLDECQKGDTQLNQKDFLELLVQEFMGSELMEEEQVPKEELFMEGVPMESIPLERVPSLGSVFMV</sequence>